<feature type="domain" description="Zn(2)-C6 fungal-type" evidence="2">
    <location>
        <begin position="40"/>
        <end position="70"/>
    </location>
</feature>
<evidence type="ECO:0000256" key="1">
    <source>
        <dbReference type="ARBA" id="ARBA00023242"/>
    </source>
</evidence>
<evidence type="ECO:0000259" key="2">
    <source>
        <dbReference type="PROSITE" id="PS50048"/>
    </source>
</evidence>
<dbReference type="Gene3D" id="4.10.240.10">
    <property type="entry name" value="Zn(2)-C6 fungal-type DNA-binding domain"/>
    <property type="match status" value="1"/>
</dbReference>
<organism evidence="3 4">
    <name type="scientific">Hymenoscyphus fraxineus</name>
    <dbReference type="NCBI Taxonomy" id="746836"/>
    <lineage>
        <taxon>Eukaryota</taxon>
        <taxon>Fungi</taxon>
        <taxon>Dikarya</taxon>
        <taxon>Ascomycota</taxon>
        <taxon>Pezizomycotina</taxon>
        <taxon>Leotiomycetes</taxon>
        <taxon>Helotiales</taxon>
        <taxon>Helotiaceae</taxon>
        <taxon>Hymenoscyphus</taxon>
    </lineage>
</organism>
<protein>
    <recommendedName>
        <fullName evidence="2">Zn(2)-C6 fungal-type domain-containing protein</fullName>
    </recommendedName>
</protein>
<dbReference type="PROSITE" id="PS00463">
    <property type="entry name" value="ZN2_CY6_FUNGAL_1"/>
    <property type="match status" value="1"/>
</dbReference>
<dbReference type="PANTHER" id="PTHR31668">
    <property type="entry name" value="GLUCOSE TRANSPORT TRANSCRIPTION REGULATOR RGT1-RELATED-RELATED"/>
    <property type="match status" value="1"/>
</dbReference>
<evidence type="ECO:0000313" key="4">
    <source>
        <dbReference type="Proteomes" id="UP000696280"/>
    </source>
</evidence>
<dbReference type="CDD" id="cd00067">
    <property type="entry name" value="GAL4"/>
    <property type="match status" value="1"/>
</dbReference>
<keyword evidence="4" id="KW-1185">Reference proteome</keyword>
<dbReference type="GO" id="GO:0001080">
    <property type="term" value="P:nitrogen catabolite activation of transcription from RNA polymerase II promoter"/>
    <property type="evidence" value="ECO:0007669"/>
    <property type="project" value="TreeGrafter"/>
</dbReference>
<gene>
    <name evidence="3" type="ORF">HYFRA_00002891</name>
</gene>
<evidence type="ECO:0000313" key="3">
    <source>
        <dbReference type="EMBL" id="CAG8950681.1"/>
    </source>
</evidence>
<proteinExistence type="predicted"/>
<dbReference type="AlphaFoldDB" id="A0A9N9KP11"/>
<dbReference type="InterPro" id="IPR050797">
    <property type="entry name" value="Carb_Metab_Trans_Reg"/>
</dbReference>
<dbReference type="InterPro" id="IPR036864">
    <property type="entry name" value="Zn2-C6_fun-type_DNA-bd_sf"/>
</dbReference>
<comment type="caution">
    <text evidence="3">The sequence shown here is derived from an EMBL/GenBank/DDBJ whole genome shotgun (WGS) entry which is preliminary data.</text>
</comment>
<dbReference type="EMBL" id="CAJVRL010000038">
    <property type="protein sequence ID" value="CAG8950681.1"/>
    <property type="molecule type" value="Genomic_DNA"/>
</dbReference>
<dbReference type="InterPro" id="IPR001138">
    <property type="entry name" value="Zn2Cys6_DnaBD"/>
</dbReference>
<dbReference type="GO" id="GO:0000981">
    <property type="term" value="F:DNA-binding transcription factor activity, RNA polymerase II-specific"/>
    <property type="evidence" value="ECO:0007669"/>
    <property type="project" value="InterPro"/>
</dbReference>
<name>A0A9N9KP11_9HELO</name>
<dbReference type="PANTHER" id="PTHR31668:SF23">
    <property type="entry name" value="ZN(II)2CYS6 TRANSCRIPTION FACTOR (EUROFUNG)"/>
    <property type="match status" value="1"/>
</dbReference>
<keyword evidence="1" id="KW-0539">Nucleus</keyword>
<sequence>MSAFNKFLTSLDLDPVACGSVVMPSTLPAKATTTTVKRRSCDECRTRKLACTKNPNGCDRCTREGLACHYSEQKPMGRPRKRQFVETLQDEQPVASDLTVESLNMGPLPFDITDFGFDYDYNDGGVAQPYYINEAPSASFPPTNTFDTNHTLGLGNNDVLVDPAINFEGINNDSSNRSDSFLNAISMTTGSNNSSDSGTSLPCSCLASMYLSLASLQQFPSDIAPALSVVRKAARTASHTIWCPNCGSTIVEQTMFTMDGFQNTMLLGTLLPIIAHGYHRLLKMTDDETDVAVATGQTKTFQFGEYGGICNKQETLDEALVCAEKEILFKAVEMPPLEWRRTLRALLRVDIHGHEQENCNHKGLKDLVGEVEQRQKARHEAVHQLNGNETNMGMFKGLKAIGDRTFTCLQILEIAKTSIDSLVIA</sequence>
<accession>A0A9N9KP11</accession>
<dbReference type="OrthoDB" id="3498215at2759"/>
<dbReference type="GO" id="GO:0008270">
    <property type="term" value="F:zinc ion binding"/>
    <property type="evidence" value="ECO:0007669"/>
    <property type="project" value="InterPro"/>
</dbReference>
<dbReference type="SMART" id="SM00066">
    <property type="entry name" value="GAL4"/>
    <property type="match status" value="1"/>
</dbReference>
<dbReference type="PROSITE" id="PS50048">
    <property type="entry name" value="ZN2_CY6_FUNGAL_2"/>
    <property type="match status" value="1"/>
</dbReference>
<dbReference type="GO" id="GO:0005634">
    <property type="term" value="C:nucleus"/>
    <property type="evidence" value="ECO:0007669"/>
    <property type="project" value="TreeGrafter"/>
</dbReference>
<dbReference type="Proteomes" id="UP000696280">
    <property type="component" value="Unassembled WGS sequence"/>
</dbReference>
<dbReference type="SUPFAM" id="SSF57701">
    <property type="entry name" value="Zn2/Cys6 DNA-binding domain"/>
    <property type="match status" value="1"/>
</dbReference>
<dbReference type="Pfam" id="PF00172">
    <property type="entry name" value="Zn_clus"/>
    <property type="match status" value="1"/>
</dbReference>
<reference evidence="3" key="1">
    <citation type="submission" date="2021-07" db="EMBL/GenBank/DDBJ databases">
        <authorList>
            <person name="Durling M."/>
        </authorList>
    </citation>
    <scope>NUCLEOTIDE SEQUENCE</scope>
</reference>